<dbReference type="RefSeq" id="WP_314002998.1">
    <property type="nucleotide sequence ID" value="NZ_JASJOU010000011.1"/>
</dbReference>
<dbReference type="EMBL" id="JASJOU010000011">
    <property type="protein sequence ID" value="MDJ1504370.1"/>
    <property type="molecule type" value="Genomic_DNA"/>
</dbReference>
<dbReference type="InterPro" id="IPR019627">
    <property type="entry name" value="YAcAr"/>
</dbReference>
<dbReference type="AlphaFoldDB" id="A0AAE3RA86"/>
<keyword evidence="3" id="KW-1185">Reference proteome</keyword>
<evidence type="ECO:0000313" key="3">
    <source>
        <dbReference type="Proteomes" id="UP001232063"/>
    </source>
</evidence>
<feature type="domain" description="YspA cpYpsA-related SLOG" evidence="1">
    <location>
        <begin position="1"/>
        <end position="62"/>
    </location>
</feature>
<comment type="caution">
    <text evidence="2">The sequence shown here is derived from an EMBL/GenBank/DDBJ whole genome shotgun (WGS) entry which is preliminary data.</text>
</comment>
<organism evidence="2 3">
    <name type="scientific">Xanthocytophaga agilis</name>
    <dbReference type="NCBI Taxonomy" id="3048010"/>
    <lineage>
        <taxon>Bacteria</taxon>
        <taxon>Pseudomonadati</taxon>
        <taxon>Bacteroidota</taxon>
        <taxon>Cytophagia</taxon>
        <taxon>Cytophagales</taxon>
        <taxon>Rhodocytophagaceae</taxon>
        <taxon>Xanthocytophaga</taxon>
    </lineage>
</organism>
<sequence length="123" mass="13654">MRITITGSRNWTDEQLLIQTLERYTITELIHGGAIGADLMAANWARGRSIKVTERKPDYDTHKATATHVRNTEMVQMADGVIAFWDGESKGTASTIEKAQKAGKLLQVVMPDGPSEAQLNLWE</sequence>
<name>A0AAE3RA86_9BACT</name>
<dbReference type="Pfam" id="PF10686">
    <property type="entry name" value="YAcAr"/>
    <property type="match status" value="1"/>
</dbReference>
<dbReference type="SUPFAM" id="SSF102405">
    <property type="entry name" value="MCP/YpsA-like"/>
    <property type="match status" value="1"/>
</dbReference>
<accession>A0AAE3RA86</accession>
<protein>
    <submittedName>
        <fullName evidence="2">DUF2493 domain-containing protein</fullName>
    </submittedName>
</protein>
<dbReference type="Proteomes" id="UP001232063">
    <property type="component" value="Unassembled WGS sequence"/>
</dbReference>
<gene>
    <name evidence="2" type="ORF">QNI22_27165</name>
</gene>
<reference evidence="2" key="1">
    <citation type="submission" date="2023-05" db="EMBL/GenBank/DDBJ databases">
        <authorList>
            <person name="Zhang X."/>
        </authorList>
    </citation>
    <scope>NUCLEOTIDE SEQUENCE</scope>
    <source>
        <strain evidence="2">BD1B2-1</strain>
    </source>
</reference>
<evidence type="ECO:0000313" key="2">
    <source>
        <dbReference type="EMBL" id="MDJ1504370.1"/>
    </source>
</evidence>
<dbReference type="Gene3D" id="3.40.50.450">
    <property type="match status" value="1"/>
</dbReference>
<proteinExistence type="predicted"/>
<evidence type="ECO:0000259" key="1">
    <source>
        <dbReference type="Pfam" id="PF10686"/>
    </source>
</evidence>